<dbReference type="Pfam" id="PF17132">
    <property type="entry name" value="Glyco_hydro_106"/>
    <property type="match status" value="2"/>
</dbReference>
<keyword evidence="2" id="KW-0378">Hydrolase</keyword>
<name>A0A2U8E0H1_9BACT</name>
<dbReference type="PROSITE" id="PS51257">
    <property type="entry name" value="PROKAR_LIPOPROTEIN"/>
    <property type="match status" value="1"/>
</dbReference>
<dbReference type="InterPro" id="IPR008979">
    <property type="entry name" value="Galactose-bd-like_sf"/>
</dbReference>
<dbReference type="Pfam" id="PF22666">
    <property type="entry name" value="Glyco_hydro_2_N2"/>
    <property type="match status" value="1"/>
</dbReference>
<evidence type="ECO:0000313" key="6">
    <source>
        <dbReference type="Proteomes" id="UP000244896"/>
    </source>
</evidence>
<dbReference type="Gene3D" id="2.60.120.260">
    <property type="entry name" value="Galactose-binding domain-like"/>
    <property type="match status" value="1"/>
</dbReference>
<dbReference type="AlphaFoldDB" id="A0A2U8E0H1"/>
<feature type="domain" description="Beta-mannosidase-like galactose-binding" evidence="4">
    <location>
        <begin position="835"/>
        <end position="914"/>
    </location>
</feature>
<feature type="signal peptide" evidence="3">
    <location>
        <begin position="1"/>
        <end position="22"/>
    </location>
</feature>
<dbReference type="GO" id="GO:0004553">
    <property type="term" value="F:hydrolase activity, hydrolyzing O-glycosyl compounds"/>
    <property type="evidence" value="ECO:0007669"/>
    <property type="project" value="InterPro"/>
</dbReference>
<accession>A0A2U8E0H1</accession>
<dbReference type="InterPro" id="IPR054593">
    <property type="entry name" value="Beta-mannosidase-like_N2"/>
</dbReference>
<sequence length="985" mass="109183">MKKYWRRFLFLASVALLGCVCAGGPPRGDDIKAGAFLSPPAWARPQVMWHWVGYNVTKEGITKDLESMKNAGIAGALIFQITSAGTSRFTSLANVYTPGIEYYNDKWFALLRHAAAEADRLGLELGLHNCIGWSVSGGSWITPENTMMQVVWSEAGITGPIAYDKFLAQPASKLNYYKDIAVLLVPRSGEPSPGKIIDVTDKMRPDGRLICEIPKGKYTIYRFGHTPTGSKPSAAPKNTNALEADKMSAHAMRLHMKNVLKPLKKNLGDYFGRSFKIINFDSYEAGAQNWTPLMRTEFQARKGYDIIPWLPVLAGRIIESKEASEGFQRDLKTVIADMYLEYSFRLPKKMINEMGLEMQSEPYMTGPGHHPKPFNTFDAAPVVDRPTTEFWFHRRRDELDIWQVNAALPFFGKTVLSAEAFSGRGEHSSWNETPARLKFSGDIAFSRGVNRMILHHWVHQPFPDHLKPGMCMGPWGTHFGRNQTWYEPGKAWLSYLARSQYLLQQGEKVSDFVSLDVYMPGGDVISRKTLLNHVTIKDGNVVSPTGRTYKLLAVPNQGTLELETLEKIGEVVEQGAVIFGPKPTTPAPCRDFPAAAKRFKKLADRLWGEGTPSSKGENICGSGKVLWGGSVEEALRGLGVSPSVKFNGAVDDSICWQHRKAGDTDIFYFSNIEAKPKLLNLVLRSENKTPEIWNPETGSVSPLAVWHPTDAGVGVSLPLKANEALFVVFRKPVARKDFAANVISPESGVSYAMEARADAGWIVKAPEAGDYILQTAAGKTLRATVASAPESMAISGEWKVKFEPPAGGSFSSKLTTLESWTCSGDKRIKYFSGTAIYTNTFTIPKGNIANDLSVLLKLGDVREMASVSINGRQVGTLWHAPFEIDVTQYIKPGVNEISISVTNTWANRLIGDGQYPDDCEWGWGNAKEGRPLRMFPAWLIEGKPRPSAQRQAFSTWNYFTEKSALLDAGLLGEVKLEFWRHAAFQ</sequence>
<dbReference type="KEGG" id="elut:CKA38_02975"/>
<dbReference type="GO" id="GO:0005975">
    <property type="term" value="P:carbohydrate metabolic process"/>
    <property type="evidence" value="ECO:0007669"/>
    <property type="project" value="InterPro"/>
</dbReference>
<dbReference type="SUPFAM" id="SSF49785">
    <property type="entry name" value="Galactose-binding domain-like"/>
    <property type="match status" value="1"/>
</dbReference>
<gene>
    <name evidence="5" type="ORF">CKA38_02975</name>
</gene>
<evidence type="ECO:0000313" key="5">
    <source>
        <dbReference type="EMBL" id="AWI08357.1"/>
    </source>
</evidence>
<dbReference type="NCBIfam" id="NF045579">
    <property type="entry name" value="rhamnoside_JR"/>
    <property type="match status" value="1"/>
</dbReference>
<keyword evidence="1 3" id="KW-0732">Signal</keyword>
<evidence type="ECO:0000256" key="2">
    <source>
        <dbReference type="ARBA" id="ARBA00022801"/>
    </source>
</evidence>
<evidence type="ECO:0000256" key="1">
    <source>
        <dbReference type="ARBA" id="ARBA00022729"/>
    </source>
</evidence>
<keyword evidence="6" id="KW-1185">Reference proteome</keyword>
<dbReference type="Proteomes" id="UP000244896">
    <property type="component" value="Chromosome"/>
</dbReference>
<proteinExistence type="predicted"/>
<dbReference type="RefSeq" id="WP_108824164.1">
    <property type="nucleotide sequence ID" value="NZ_CP023004.1"/>
</dbReference>
<dbReference type="EMBL" id="CP023004">
    <property type="protein sequence ID" value="AWI08357.1"/>
    <property type="molecule type" value="Genomic_DNA"/>
</dbReference>
<dbReference type="OrthoDB" id="9761519at2"/>
<protein>
    <recommendedName>
        <fullName evidence="4">Beta-mannosidase-like galactose-binding domain-containing protein</fullName>
    </recommendedName>
</protein>
<dbReference type="PANTHER" id="PTHR43817">
    <property type="entry name" value="GLYCOSYL HYDROLASE"/>
    <property type="match status" value="1"/>
</dbReference>
<evidence type="ECO:0000256" key="3">
    <source>
        <dbReference type="SAM" id="SignalP"/>
    </source>
</evidence>
<organism evidence="5 6">
    <name type="scientific">Ereboglobus luteus</name>
    <dbReference type="NCBI Taxonomy" id="1796921"/>
    <lineage>
        <taxon>Bacteria</taxon>
        <taxon>Pseudomonadati</taxon>
        <taxon>Verrucomicrobiota</taxon>
        <taxon>Opitutia</taxon>
        <taxon>Opitutales</taxon>
        <taxon>Opitutaceae</taxon>
        <taxon>Ereboglobus</taxon>
    </lineage>
</organism>
<dbReference type="PANTHER" id="PTHR43817:SF1">
    <property type="entry name" value="HYDROLASE, FAMILY 43, PUTATIVE (AFU_ORTHOLOGUE AFUA_3G01660)-RELATED"/>
    <property type="match status" value="1"/>
</dbReference>
<evidence type="ECO:0000259" key="4">
    <source>
        <dbReference type="Pfam" id="PF22666"/>
    </source>
</evidence>
<reference evidence="5 6" key="1">
    <citation type="journal article" date="2018" name="Syst. Appl. Microbiol.">
        <title>Ereboglobus luteus gen. nov. sp. nov. from cockroach guts, and new insights into the oxygen relationship of the genera Opitutus and Didymococcus (Verrucomicrobia: Opitutaceae).</title>
        <authorList>
            <person name="Tegtmeier D."/>
            <person name="Belitz A."/>
            <person name="Radek R."/>
            <person name="Heimerl T."/>
            <person name="Brune A."/>
        </authorList>
    </citation>
    <scope>NUCLEOTIDE SEQUENCE [LARGE SCALE GENOMIC DNA]</scope>
    <source>
        <strain evidence="5 6">Ho45</strain>
    </source>
</reference>
<feature type="chain" id="PRO_5015949716" description="Beta-mannosidase-like galactose-binding domain-containing protein" evidence="3">
    <location>
        <begin position="23"/>
        <end position="985"/>
    </location>
</feature>